<proteinExistence type="predicted"/>
<organism evidence="2 3">
    <name type="scientific">Mortierella polycephala</name>
    <dbReference type="NCBI Taxonomy" id="41804"/>
    <lineage>
        <taxon>Eukaryota</taxon>
        <taxon>Fungi</taxon>
        <taxon>Fungi incertae sedis</taxon>
        <taxon>Mucoromycota</taxon>
        <taxon>Mortierellomycotina</taxon>
        <taxon>Mortierellomycetes</taxon>
        <taxon>Mortierellales</taxon>
        <taxon>Mortierellaceae</taxon>
        <taxon>Mortierella</taxon>
    </lineage>
</organism>
<evidence type="ECO:0000256" key="1">
    <source>
        <dbReference type="SAM" id="MobiDB-lite"/>
    </source>
</evidence>
<dbReference type="AlphaFoldDB" id="A0A9P6PVZ0"/>
<protein>
    <recommendedName>
        <fullName evidence="4">F-box domain-containing protein</fullName>
    </recommendedName>
</protein>
<dbReference type="OrthoDB" id="2348921at2759"/>
<dbReference type="Proteomes" id="UP000726737">
    <property type="component" value="Unassembled WGS sequence"/>
</dbReference>
<keyword evidence="3" id="KW-1185">Reference proteome</keyword>
<evidence type="ECO:0000313" key="3">
    <source>
        <dbReference type="Proteomes" id="UP000726737"/>
    </source>
</evidence>
<sequence length="734" mass="81418">MSMLSRPHPLRNRNKHSSQTSIPSTFSTSTVTLTASPSYATLPPVPDVDLAPPSYSPPPYTPNATSSSSIPSSPSVAAEFETKVTISNSTSTAVAGPKMSSSINPLDIPEILTRVGQFIPLWVQYKLDYCARFYPQALVRATQVSCHWHNVLTPLLWYFFDDSHHVKMTSLPRPVILKNAHWIRVLNQRHVASASFCPSSSSSSSSSSVSRKTVDDAGQNPGFFDGCCCNLIQLTTSPWVVGIEDLLRLNKRLEKFSWQAHANFSAVPKSVYDAMAGIDPRGRPLPGGGLTRLRELEFVGCQLDPLLLFPVLGNHLSKLRTVIFQDVVFMSTPMVLKATESETTSTLASASAAAGSGSGVDGETESRTKYNLDKLITFPQIHELRFGKGMRKVGTGEWLVDFVLCCPNLEHLILESDDQHSVSSQDSSLNGMNSNFNRLIANLEYGCWKLRNIEHRPNITFEKGPNTLTDIQYSRLVDCISVASVPAIPGFSDNNVAHNRSSSYNKSVLLNDISERDLNQDPIPPVSFKADMNTLDSLTTSSLCRLGSVLEIVSLRLHRFEYVADIQSNTTNALKILTSCPNLMHFSLEYSPSSVQTPLAQPKTILSLFSQDWVCSGLKTLVLDGIKRQVSLDLDEDHKGSETRRSGGRMSLTMPGYVNYVPIKMKDLLAIARLDSCYFVTRIYSSGRRDLIEDMEVLQQKMFRQLALLKNLKEFRFNEETFCDFSKLAGFARQ</sequence>
<feature type="region of interest" description="Disordered" evidence="1">
    <location>
        <begin position="50"/>
        <end position="73"/>
    </location>
</feature>
<comment type="caution">
    <text evidence="2">The sequence shown here is derived from an EMBL/GenBank/DDBJ whole genome shotgun (WGS) entry which is preliminary data.</text>
</comment>
<feature type="compositionally biased region" description="Low complexity" evidence="1">
    <location>
        <begin position="62"/>
        <end position="73"/>
    </location>
</feature>
<evidence type="ECO:0008006" key="4">
    <source>
        <dbReference type="Google" id="ProtNLM"/>
    </source>
</evidence>
<gene>
    <name evidence="2" type="ORF">BG011_006090</name>
</gene>
<dbReference type="EMBL" id="JAAAJA010000431">
    <property type="protein sequence ID" value="KAG0253906.1"/>
    <property type="molecule type" value="Genomic_DNA"/>
</dbReference>
<feature type="compositionally biased region" description="Polar residues" evidence="1">
    <location>
        <begin position="17"/>
        <end position="26"/>
    </location>
</feature>
<reference evidence="2" key="1">
    <citation type="journal article" date="2020" name="Fungal Divers.">
        <title>Resolving the Mortierellaceae phylogeny through synthesis of multi-gene phylogenetics and phylogenomics.</title>
        <authorList>
            <person name="Vandepol N."/>
            <person name="Liber J."/>
            <person name="Desiro A."/>
            <person name="Na H."/>
            <person name="Kennedy M."/>
            <person name="Barry K."/>
            <person name="Grigoriev I.V."/>
            <person name="Miller A.N."/>
            <person name="O'Donnell K."/>
            <person name="Stajich J.E."/>
            <person name="Bonito G."/>
        </authorList>
    </citation>
    <scope>NUCLEOTIDE SEQUENCE</scope>
    <source>
        <strain evidence="2">KOD948</strain>
    </source>
</reference>
<feature type="region of interest" description="Disordered" evidence="1">
    <location>
        <begin position="1"/>
        <end position="26"/>
    </location>
</feature>
<evidence type="ECO:0000313" key="2">
    <source>
        <dbReference type="EMBL" id="KAG0253906.1"/>
    </source>
</evidence>
<name>A0A9P6PVZ0_9FUNG</name>
<accession>A0A9P6PVZ0</accession>